<feature type="compositionally biased region" description="Basic and acidic residues" evidence="2">
    <location>
        <begin position="223"/>
        <end position="244"/>
    </location>
</feature>
<gene>
    <name evidence="3" type="ORF">PAPOLLO_LOCUS7100</name>
</gene>
<reference evidence="3" key="1">
    <citation type="submission" date="2021-04" db="EMBL/GenBank/DDBJ databases">
        <authorList>
            <person name="Tunstrom K."/>
        </authorList>
    </citation>
    <scope>NUCLEOTIDE SEQUENCE</scope>
</reference>
<dbReference type="OrthoDB" id="7490514at2759"/>
<feature type="coiled-coil region" evidence="1">
    <location>
        <begin position="84"/>
        <end position="169"/>
    </location>
</feature>
<dbReference type="EMBL" id="CAJQZP010000493">
    <property type="protein sequence ID" value="CAG4964153.1"/>
    <property type="molecule type" value="Genomic_DNA"/>
</dbReference>
<keyword evidence="4" id="KW-1185">Reference proteome</keyword>
<dbReference type="Proteomes" id="UP000691718">
    <property type="component" value="Unassembled WGS sequence"/>
</dbReference>
<comment type="caution">
    <text evidence="3">The sequence shown here is derived from an EMBL/GenBank/DDBJ whole genome shotgun (WGS) entry which is preliminary data.</text>
</comment>
<organism evidence="3 4">
    <name type="scientific">Parnassius apollo</name>
    <name type="common">Apollo butterfly</name>
    <name type="synonym">Papilio apollo</name>
    <dbReference type="NCBI Taxonomy" id="110799"/>
    <lineage>
        <taxon>Eukaryota</taxon>
        <taxon>Metazoa</taxon>
        <taxon>Ecdysozoa</taxon>
        <taxon>Arthropoda</taxon>
        <taxon>Hexapoda</taxon>
        <taxon>Insecta</taxon>
        <taxon>Pterygota</taxon>
        <taxon>Neoptera</taxon>
        <taxon>Endopterygota</taxon>
        <taxon>Lepidoptera</taxon>
        <taxon>Glossata</taxon>
        <taxon>Ditrysia</taxon>
        <taxon>Papilionoidea</taxon>
        <taxon>Papilionidae</taxon>
        <taxon>Parnassiinae</taxon>
        <taxon>Parnassini</taxon>
        <taxon>Parnassius</taxon>
        <taxon>Parnassius</taxon>
    </lineage>
</organism>
<evidence type="ECO:0000313" key="3">
    <source>
        <dbReference type="EMBL" id="CAG4964153.1"/>
    </source>
</evidence>
<evidence type="ECO:0000313" key="4">
    <source>
        <dbReference type="Proteomes" id="UP000691718"/>
    </source>
</evidence>
<evidence type="ECO:0000256" key="1">
    <source>
        <dbReference type="SAM" id="Coils"/>
    </source>
</evidence>
<proteinExistence type="predicted"/>
<sequence>MSKCAACGKFVSPADIIKCSSCANIYDRICLKLSKSYKVSPKWLCPGCTSKQPRKDNTETPIKVQTEISQNSSSNSSPSSCSGCDATSKMIEELRTEIVAMRNEFVNFGTKFDRLYLAVSDLSKRVDGIENRVANLEKDECMEKYKDENKKLSDTLERLKFELNDRDQEQLLTDVITKFVILFMLYGNYVLCVATFDIENKTPNLQVLLKKLPKAYTSKDAYEIRKQSKPQQQREEIKHCRRNAEGQLSL</sequence>
<protein>
    <submittedName>
        <fullName evidence="3">(apollo) hypothetical protein</fullName>
    </submittedName>
</protein>
<keyword evidence="1" id="KW-0175">Coiled coil</keyword>
<evidence type="ECO:0000256" key="2">
    <source>
        <dbReference type="SAM" id="MobiDB-lite"/>
    </source>
</evidence>
<feature type="region of interest" description="Disordered" evidence="2">
    <location>
        <begin position="223"/>
        <end position="250"/>
    </location>
</feature>
<accession>A0A8S3WJF3</accession>
<name>A0A8S3WJF3_PARAO</name>
<dbReference type="AlphaFoldDB" id="A0A8S3WJF3"/>
<dbReference type="CDD" id="cd15489">
    <property type="entry name" value="PHD_SF"/>
    <property type="match status" value="1"/>
</dbReference>